<dbReference type="CDD" id="cd00782">
    <property type="entry name" value="MutL_Trans"/>
    <property type="match status" value="1"/>
</dbReference>
<keyword evidence="8" id="KW-1185">Reference proteome</keyword>
<dbReference type="RefSeq" id="WP_187528725.1">
    <property type="nucleotide sequence ID" value="NZ_CP060724.1"/>
</dbReference>
<dbReference type="InterPro" id="IPR013507">
    <property type="entry name" value="DNA_mismatch_S5_2-like"/>
</dbReference>
<keyword evidence="7" id="KW-0540">Nuclease</keyword>
<keyword evidence="2 4" id="KW-0227">DNA damage</keyword>
<gene>
    <name evidence="4 7" type="primary">mutL</name>
    <name evidence="7" type="ORF">H9L19_05695</name>
</gene>
<accession>A0A7G9T465</accession>
<sequence length="646" mass="72364">MADIVELSENLTNQIAAGEVIERPASVVKELVENAIDAQATQIDILVEDAGVKSIRVIDNGQGIPANQVKRAFLRHATSKITSRLDLFKVMTLGFRGEALPSIASVADVRLITATAGSSSGYEVHLRGGEIIEEQGASARQGTDIIVTDLFYNTPARLKYLKSQATELSQIVDIVNRLAFSYPQISFRLSHQAKEILRTTGNGNLQQVVSSVYGVTVARDMTDITIQDNDFKVTGLISLPELTRANRSYMTLLINGRYVKNYSLTKALVKGYGTRLMVGRFPMAVIQIEMDPNLVDVNVHPQKFDVRLSKEEQLMNLIEKAVRDKFEQTNLIPDAYENYLGSENMPAFVQQLNDVSSPYKGSNLTASDDVATSFHSEALQPVVVENSAALTTEAVQSFKQKYSTESAPNPFGDGQQTMLPGQQTRLELKSETSDGKPVSTFPALDYIGQMHGTFLFAQAEDGLYLIDQHAAQERIKYEYYRQTLTQQGLELQKLLVPIVLSYSTVDMLQIESHHEELMALGLDLEPFGSNSLIVHEHPGWFVKGQEEATIKEMVDWLLRDGELSLADFRERTAIMMACKRSIKANWKINDVEARDLIQQLRQTQNPYNCPHGRPVIVSFSNTDMEKMFKRIQDSHESWIEYDNHPF</sequence>
<dbReference type="Gene3D" id="3.30.1540.20">
    <property type="entry name" value="MutL, C-terminal domain, dimerisation subdomain"/>
    <property type="match status" value="1"/>
</dbReference>
<dbReference type="NCBIfam" id="TIGR00585">
    <property type="entry name" value="mutl"/>
    <property type="match status" value="1"/>
</dbReference>
<dbReference type="InterPro" id="IPR038973">
    <property type="entry name" value="MutL/Mlh/Pms-like"/>
</dbReference>
<dbReference type="Gene3D" id="3.30.565.10">
    <property type="entry name" value="Histidine kinase-like ATPase, C-terminal domain"/>
    <property type="match status" value="1"/>
</dbReference>
<dbReference type="Pfam" id="PF13589">
    <property type="entry name" value="HATPase_c_3"/>
    <property type="match status" value="1"/>
</dbReference>
<dbReference type="GO" id="GO:0140664">
    <property type="term" value="F:ATP-dependent DNA damage sensor activity"/>
    <property type="evidence" value="ECO:0007669"/>
    <property type="project" value="InterPro"/>
</dbReference>
<dbReference type="InterPro" id="IPR002099">
    <property type="entry name" value="MutL/Mlh/PMS"/>
</dbReference>
<dbReference type="AlphaFoldDB" id="A0A7G9T465"/>
<keyword evidence="7" id="KW-0255">Endonuclease</keyword>
<dbReference type="FunFam" id="3.30.565.10:FF:000003">
    <property type="entry name" value="DNA mismatch repair endonuclease MutL"/>
    <property type="match status" value="1"/>
</dbReference>
<dbReference type="GO" id="GO:0006298">
    <property type="term" value="P:mismatch repair"/>
    <property type="evidence" value="ECO:0007669"/>
    <property type="project" value="UniProtKB-UniRule"/>
</dbReference>
<dbReference type="GO" id="GO:0030983">
    <property type="term" value="F:mismatched DNA binding"/>
    <property type="evidence" value="ECO:0007669"/>
    <property type="project" value="InterPro"/>
</dbReference>
<dbReference type="CDD" id="cd16926">
    <property type="entry name" value="HATPase_MutL-MLH-PMS-like"/>
    <property type="match status" value="1"/>
</dbReference>
<evidence type="ECO:0000313" key="8">
    <source>
        <dbReference type="Proteomes" id="UP000515800"/>
    </source>
</evidence>
<dbReference type="GO" id="GO:0016887">
    <property type="term" value="F:ATP hydrolysis activity"/>
    <property type="evidence" value="ECO:0007669"/>
    <property type="project" value="InterPro"/>
</dbReference>
<dbReference type="InterPro" id="IPR014790">
    <property type="entry name" value="MutL_C"/>
</dbReference>
<dbReference type="PANTHER" id="PTHR10073">
    <property type="entry name" value="DNA MISMATCH REPAIR PROTEIN MLH, PMS, MUTL"/>
    <property type="match status" value="1"/>
</dbReference>
<dbReference type="GO" id="GO:0005524">
    <property type="term" value="F:ATP binding"/>
    <property type="evidence" value="ECO:0007669"/>
    <property type="project" value="InterPro"/>
</dbReference>
<dbReference type="InterPro" id="IPR036890">
    <property type="entry name" value="HATPase_C_sf"/>
</dbReference>
<dbReference type="KEGG" id="wdi:H9L19_05695"/>
<comment type="similarity">
    <text evidence="1 4">Belongs to the DNA mismatch repair MutL/HexB family.</text>
</comment>
<protein>
    <recommendedName>
        <fullName evidence="4">DNA mismatch repair protein MutL</fullName>
    </recommendedName>
</protein>
<dbReference type="SUPFAM" id="SSF54211">
    <property type="entry name" value="Ribosomal protein S5 domain 2-like"/>
    <property type="match status" value="1"/>
</dbReference>
<dbReference type="InterPro" id="IPR042120">
    <property type="entry name" value="MutL_C_dimsub"/>
</dbReference>
<keyword evidence="3 4" id="KW-0234">DNA repair</keyword>
<evidence type="ECO:0000256" key="1">
    <source>
        <dbReference type="ARBA" id="ARBA00006082"/>
    </source>
</evidence>
<dbReference type="Gene3D" id="3.30.230.10">
    <property type="match status" value="1"/>
</dbReference>
<dbReference type="GO" id="GO:0004519">
    <property type="term" value="F:endonuclease activity"/>
    <property type="evidence" value="ECO:0007669"/>
    <property type="project" value="UniProtKB-KW"/>
</dbReference>
<dbReference type="InterPro" id="IPR014721">
    <property type="entry name" value="Ribsml_uS5_D2-typ_fold_subgr"/>
</dbReference>
<dbReference type="InterPro" id="IPR037198">
    <property type="entry name" value="MutL_C_sf"/>
</dbReference>
<dbReference type="EMBL" id="CP060724">
    <property type="protein sequence ID" value="QNN74890.1"/>
    <property type="molecule type" value="Genomic_DNA"/>
</dbReference>
<dbReference type="InterPro" id="IPR020667">
    <property type="entry name" value="DNA_mismatch_repair_MutL"/>
</dbReference>
<dbReference type="SMART" id="SM01340">
    <property type="entry name" value="DNA_mis_repair"/>
    <property type="match status" value="1"/>
</dbReference>
<evidence type="ECO:0000256" key="2">
    <source>
        <dbReference type="ARBA" id="ARBA00022763"/>
    </source>
</evidence>
<dbReference type="NCBIfam" id="NF000950">
    <property type="entry name" value="PRK00095.1-3"/>
    <property type="match status" value="1"/>
</dbReference>
<dbReference type="GO" id="GO:0032300">
    <property type="term" value="C:mismatch repair complex"/>
    <property type="evidence" value="ECO:0007669"/>
    <property type="project" value="InterPro"/>
</dbReference>
<evidence type="ECO:0000256" key="3">
    <source>
        <dbReference type="ARBA" id="ARBA00023204"/>
    </source>
</evidence>
<feature type="domain" description="MutL C-terminal dimerisation" evidence="5">
    <location>
        <begin position="446"/>
        <end position="588"/>
    </location>
</feature>
<dbReference type="Proteomes" id="UP000515800">
    <property type="component" value="Chromosome"/>
</dbReference>
<name>A0A7G9T465_9LACO</name>
<dbReference type="Pfam" id="PF01119">
    <property type="entry name" value="DNA_mis_repair"/>
    <property type="match status" value="1"/>
</dbReference>
<organism evidence="7 8">
    <name type="scientific">Weissella diestrammenae</name>
    <dbReference type="NCBI Taxonomy" id="1162633"/>
    <lineage>
        <taxon>Bacteria</taxon>
        <taxon>Bacillati</taxon>
        <taxon>Bacillota</taxon>
        <taxon>Bacilli</taxon>
        <taxon>Lactobacillales</taxon>
        <taxon>Lactobacillaceae</taxon>
        <taxon>Weissella</taxon>
    </lineage>
</organism>
<dbReference type="SUPFAM" id="SSF55874">
    <property type="entry name" value="ATPase domain of HSP90 chaperone/DNA topoisomerase II/histidine kinase"/>
    <property type="match status" value="1"/>
</dbReference>
<reference evidence="7 8" key="1">
    <citation type="submission" date="2020-08" db="EMBL/GenBank/DDBJ databases">
        <title>Genome sequence of Weissella diestrammenae KACC 16890T.</title>
        <authorList>
            <person name="Hyun D.-W."/>
            <person name="Bae J.-W."/>
        </authorList>
    </citation>
    <scope>NUCLEOTIDE SEQUENCE [LARGE SCALE GENOMIC DNA]</scope>
    <source>
        <strain evidence="7 8">KACC 16890</strain>
    </source>
</reference>
<dbReference type="Gene3D" id="3.30.1370.100">
    <property type="entry name" value="MutL, C-terminal domain, regulatory subdomain"/>
    <property type="match status" value="1"/>
</dbReference>
<dbReference type="Pfam" id="PF08676">
    <property type="entry name" value="MutL_C"/>
    <property type="match status" value="1"/>
</dbReference>
<dbReference type="PANTHER" id="PTHR10073:SF12">
    <property type="entry name" value="DNA MISMATCH REPAIR PROTEIN MLH1"/>
    <property type="match status" value="1"/>
</dbReference>
<dbReference type="InterPro" id="IPR014762">
    <property type="entry name" value="DNA_mismatch_repair_CS"/>
</dbReference>
<dbReference type="PROSITE" id="PS00058">
    <property type="entry name" value="DNA_MISMATCH_REPAIR_1"/>
    <property type="match status" value="1"/>
</dbReference>
<dbReference type="SMART" id="SM00853">
    <property type="entry name" value="MutL_C"/>
    <property type="match status" value="1"/>
</dbReference>
<proteinExistence type="inferred from homology"/>
<dbReference type="InterPro" id="IPR042121">
    <property type="entry name" value="MutL_C_regsub"/>
</dbReference>
<dbReference type="HAMAP" id="MF_00149">
    <property type="entry name" value="DNA_mis_repair"/>
    <property type="match status" value="1"/>
</dbReference>
<dbReference type="SUPFAM" id="SSF118116">
    <property type="entry name" value="DNA mismatch repair protein MutL"/>
    <property type="match status" value="1"/>
</dbReference>
<comment type="function">
    <text evidence="4">This protein is involved in the repair of mismatches in DNA. It is required for dam-dependent methyl-directed DNA mismatch repair. May act as a 'molecular matchmaker', a protein that promotes the formation of a stable complex between two or more DNA-binding proteins in an ATP-dependent manner without itself being part of a final effector complex.</text>
</comment>
<evidence type="ECO:0000259" key="6">
    <source>
        <dbReference type="SMART" id="SM01340"/>
    </source>
</evidence>
<evidence type="ECO:0000256" key="4">
    <source>
        <dbReference type="HAMAP-Rule" id="MF_00149"/>
    </source>
</evidence>
<evidence type="ECO:0000259" key="5">
    <source>
        <dbReference type="SMART" id="SM00853"/>
    </source>
</evidence>
<dbReference type="InterPro" id="IPR020568">
    <property type="entry name" value="Ribosomal_Su5_D2-typ_SF"/>
</dbReference>
<evidence type="ECO:0000313" key="7">
    <source>
        <dbReference type="EMBL" id="QNN74890.1"/>
    </source>
</evidence>
<feature type="domain" description="DNA mismatch repair protein S5" evidence="6">
    <location>
        <begin position="209"/>
        <end position="327"/>
    </location>
</feature>
<keyword evidence="7" id="KW-0378">Hydrolase</keyword>